<evidence type="ECO:0000313" key="2">
    <source>
        <dbReference type="EMBL" id="KAG5595356.1"/>
    </source>
</evidence>
<dbReference type="Proteomes" id="UP000824120">
    <property type="component" value="Chromosome 7"/>
</dbReference>
<dbReference type="AlphaFoldDB" id="A0A9J5Y7W1"/>
<sequence length="123" mass="13945">MNPPSFTGSSVIEDPKNFVEELQNVFEIIKEGKETMLIGDMDIARLIIHVQQVEEDKLRDREEFKNKRAKTSGNEFGQQKNNANRSSFQLKQKGPAPSSASTHAPKNKCKYNSHNFMAEPAYS</sequence>
<feature type="region of interest" description="Disordered" evidence="1">
    <location>
        <begin position="57"/>
        <end position="123"/>
    </location>
</feature>
<protein>
    <recommendedName>
        <fullName evidence="4">Gag-pol polyprotein</fullName>
    </recommendedName>
</protein>
<reference evidence="2 3" key="1">
    <citation type="submission" date="2020-09" db="EMBL/GenBank/DDBJ databases">
        <title>De no assembly of potato wild relative species, Solanum commersonii.</title>
        <authorList>
            <person name="Cho K."/>
        </authorList>
    </citation>
    <scope>NUCLEOTIDE SEQUENCE [LARGE SCALE GENOMIC DNA]</scope>
    <source>
        <strain evidence="2">LZ3.2</strain>
        <tissue evidence="2">Leaf</tissue>
    </source>
</reference>
<dbReference type="EMBL" id="JACXVP010000007">
    <property type="protein sequence ID" value="KAG5595356.1"/>
    <property type="molecule type" value="Genomic_DNA"/>
</dbReference>
<comment type="caution">
    <text evidence="2">The sequence shown here is derived from an EMBL/GenBank/DDBJ whole genome shotgun (WGS) entry which is preliminary data.</text>
</comment>
<organism evidence="2 3">
    <name type="scientific">Solanum commersonii</name>
    <name type="common">Commerson's wild potato</name>
    <name type="synonym">Commerson's nightshade</name>
    <dbReference type="NCBI Taxonomy" id="4109"/>
    <lineage>
        <taxon>Eukaryota</taxon>
        <taxon>Viridiplantae</taxon>
        <taxon>Streptophyta</taxon>
        <taxon>Embryophyta</taxon>
        <taxon>Tracheophyta</taxon>
        <taxon>Spermatophyta</taxon>
        <taxon>Magnoliopsida</taxon>
        <taxon>eudicotyledons</taxon>
        <taxon>Gunneridae</taxon>
        <taxon>Pentapetalae</taxon>
        <taxon>asterids</taxon>
        <taxon>lamiids</taxon>
        <taxon>Solanales</taxon>
        <taxon>Solanaceae</taxon>
        <taxon>Solanoideae</taxon>
        <taxon>Solaneae</taxon>
        <taxon>Solanum</taxon>
    </lineage>
</organism>
<evidence type="ECO:0000313" key="3">
    <source>
        <dbReference type="Proteomes" id="UP000824120"/>
    </source>
</evidence>
<evidence type="ECO:0000256" key="1">
    <source>
        <dbReference type="SAM" id="MobiDB-lite"/>
    </source>
</evidence>
<accession>A0A9J5Y7W1</accession>
<proteinExistence type="predicted"/>
<evidence type="ECO:0008006" key="4">
    <source>
        <dbReference type="Google" id="ProtNLM"/>
    </source>
</evidence>
<feature type="compositionally biased region" description="Basic and acidic residues" evidence="1">
    <location>
        <begin position="57"/>
        <end position="66"/>
    </location>
</feature>
<name>A0A9J5Y7W1_SOLCO</name>
<keyword evidence="3" id="KW-1185">Reference proteome</keyword>
<dbReference type="OrthoDB" id="1306017at2759"/>
<gene>
    <name evidence="2" type="ORF">H5410_036588</name>
</gene>
<feature type="compositionally biased region" description="Polar residues" evidence="1">
    <location>
        <begin position="71"/>
        <end position="90"/>
    </location>
</feature>